<evidence type="ECO:0000256" key="16">
    <source>
        <dbReference type="ARBA" id="ARBA00083734"/>
    </source>
</evidence>
<dbReference type="AlphaFoldDB" id="A0A916TCA3"/>
<comment type="function">
    <text evidence="1">The transhydrogenation between NADH and NADP is coupled to respiration and ATP hydrolysis and functions as a proton pump across the membrane.</text>
</comment>
<evidence type="ECO:0000256" key="8">
    <source>
        <dbReference type="ARBA" id="ARBA00022857"/>
    </source>
</evidence>
<dbReference type="InterPro" id="IPR007886">
    <property type="entry name" value="AlaDH/PNT_N"/>
</dbReference>
<dbReference type="Proteomes" id="UP000636793">
    <property type="component" value="Unassembled WGS sequence"/>
</dbReference>
<dbReference type="GO" id="GO:0016491">
    <property type="term" value="F:oxidoreductase activity"/>
    <property type="evidence" value="ECO:0007669"/>
    <property type="project" value="InterPro"/>
</dbReference>
<dbReference type="Pfam" id="PF01262">
    <property type="entry name" value="AlaDh_PNT_C"/>
    <property type="match status" value="1"/>
</dbReference>
<dbReference type="InterPro" id="IPR036291">
    <property type="entry name" value="NAD(P)-bd_dom_sf"/>
</dbReference>
<dbReference type="PIRSF" id="PIRSF000203">
    <property type="entry name" value="NADP_transhydrogenase_alpha"/>
    <property type="match status" value="1"/>
</dbReference>
<reference evidence="21" key="2">
    <citation type="submission" date="2020-09" db="EMBL/GenBank/DDBJ databases">
        <authorList>
            <person name="Sun Q."/>
            <person name="Zhou Y."/>
        </authorList>
    </citation>
    <scope>NUCLEOTIDE SEQUENCE</scope>
    <source>
        <strain evidence="21">CGMCC 1.15085</strain>
    </source>
</reference>
<dbReference type="SMART" id="SM01002">
    <property type="entry name" value="AlaDh_PNT_C"/>
    <property type="match status" value="1"/>
</dbReference>
<keyword evidence="6 18" id="KW-0812">Transmembrane</keyword>
<dbReference type="SUPFAM" id="SSF51735">
    <property type="entry name" value="NAD(P)-binding Rossmann-fold domains"/>
    <property type="match status" value="1"/>
</dbReference>
<dbReference type="SMART" id="SM01003">
    <property type="entry name" value="AlaDh_PNT_N"/>
    <property type="match status" value="1"/>
</dbReference>
<keyword evidence="5" id="KW-0997">Cell inner membrane</keyword>
<dbReference type="FunFam" id="3.40.50.720:FF:000028">
    <property type="entry name" value="NAD(P) transhydrogenase subunit alpha"/>
    <property type="match status" value="1"/>
</dbReference>
<feature type="transmembrane region" description="Helical" evidence="18">
    <location>
        <begin position="475"/>
        <end position="497"/>
    </location>
</feature>
<comment type="subcellular location">
    <subcellularLocation>
        <location evidence="2">Cell inner membrane</location>
        <topology evidence="2">Multi-pass membrane protein</topology>
    </subcellularLocation>
</comment>
<dbReference type="Pfam" id="PF12769">
    <property type="entry name" value="PNTB_4TM"/>
    <property type="match status" value="1"/>
</dbReference>
<keyword evidence="12 18" id="KW-0472">Membrane</keyword>
<reference evidence="21" key="1">
    <citation type="journal article" date="2014" name="Int. J. Syst. Evol. Microbiol.">
        <title>Complete genome sequence of Corynebacterium casei LMG S-19264T (=DSM 44701T), isolated from a smear-ripened cheese.</title>
        <authorList>
            <consortium name="US DOE Joint Genome Institute (JGI-PGF)"/>
            <person name="Walter F."/>
            <person name="Albersmeier A."/>
            <person name="Kalinowski J."/>
            <person name="Ruckert C."/>
        </authorList>
    </citation>
    <scope>NUCLEOTIDE SEQUENCE</scope>
    <source>
        <strain evidence="21">CGMCC 1.15085</strain>
    </source>
</reference>
<evidence type="ECO:0000256" key="11">
    <source>
        <dbReference type="ARBA" id="ARBA00023027"/>
    </source>
</evidence>
<dbReference type="EC" id="7.1.1.1" evidence="3"/>
<dbReference type="GO" id="GO:0006740">
    <property type="term" value="P:NADPH regeneration"/>
    <property type="evidence" value="ECO:0007669"/>
    <property type="project" value="TreeGrafter"/>
</dbReference>
<dbReference type="PANTHER" id="PTHR10160:SF19">
    <property type="entry name" value="PROTON-TRANSLOCATING NAD(P)(+) TRANSHYDROGENASE"/>
    <property type="match status" value="1"/>
</dbReference>
<protein>
    <recommendedName>
        <fullName evidence="14">NAD(P) transhydrogenase subunit alpha</fullName>
        <ecNumber evidence="3">7.1.1.1</ecNumber>
    </recommendedName>
    <alternativeName>
        <fullName evidence="16">Nicotinamide nucleotide transhydrogenase subunit alpha</fullName>
    </alternativeName>
    <alternativeName>
        <fullName evidence="15">Pyridine nucleotide transhydrogenase subunit alpha</fullName>
    </alternativeName>
</protein>
<comment type="caution">
    <text evidence="21">The sequence shown here is derived from an EMBL/GenBank/DDBJ whole genome shotgun (WGS) entry which is preliminary data.</text>
</comment>
<evidence type="ECO:0000256" key="7">
    <source>
        <dbReference type="ARBA" id="ARBA00022741"/>
    </source>
</evidence>
<dbReference type="InterPro" id="IPR024605">
    <property type="entry name" value="NADP_transhyd_a_C"/>
</dbReference>
<gene>
    <name evidence="21" type="primary">pntA</name>
    <name evidence="21" type="ORF">GCM10011492_32840</name>
</gene>
<keyword evidence="4" id="KW-1003">Cell membrane</keyword>
<dbReference type="InterPro" id="IPR008142">
    <property type="entry name" value="AlaDH/PNT_CS1"/>
</dbReference>
<feature type="transmembrane region" description="Helical" evidence="18">
    <location>
        <begin position="451"/>
        <end position="469"/>
    </location>
</feature>
<evidence type="ECO:0000256" key="13">
    <source>
        <dbReference type="ARBA" id="ARBA00048202"/>
    </source>
</evidence>
<evidence type="ECO:0000256" key="2">
    <source>
        <dbReference type="ARBA" id="ARBA00004429"/>
    </source>
</evidence>
<name>A0A916TCA3_9MICO</name>
<dbReference type="NCBIfam" id="NF006942">
    <property type="entry name" value="PRK09424.1"/>
    <property type="match status" value="1"/>
</dbReference>
<comment type="catalytic activity">
    <reaction evidence="13">
        <text>NAD(+) + NADPH + H(+)(in) = NADH + NADP(+) + H(+)(out)</text>
        <dbReference type="Rhea" id="RHEA:47992"/>
        <dbReference type="ChEBI" id="CHEBI:15378"/>
        <dbReference type="ChEBI" id="CHEBI:57540"/>
        <dbReference type="ChEBI" id="CHEBI:57783"/>
        <dbReference type="ChEBI" id="CHEBI:57945"/>
        <dbReference type="ChEBI" id="CHEBI:58349"/>
        <dbReference type="EC" id="7.1.1.1"/>
    </reaction>
</comment>
<accession>A0A916TCA3</accession>
<evidence type="ECO:0000256" key="12">
    <source>
        <dbReference type="ARBA" id="ARBA00023136"/>
    </source>
</evidence>
<dbReference type="GO" id="GO:0050661">
    <property type="term" value="F:NADP binding"/>
    <property type="evidence" value="ECO:0007669"/>
    <property type="project" value="TreeGrafter"/>
</dbReference>
<evidence type="ECO:0000256" key="5">
    <source>
        <dbReference type="ARBA" id="ARBA00022519"/>
    </source>
</evidence>
<feature type="domain" description="Alanine dehydrogenase/pyridine nucleotide transhydrogenase NAD(H)-binding" evidence="19">
    <location>
        <begin position="143"/>
        <end position="308"/>
    </location>
</feature>
<evidence type="ECO:0000256" key="18">
    <source>
        <dbReference type="SAM" id="Phobius"/>
    </source>
</evidence>
<dbReference type="Pfam" id="PF05222">
    <property type="entry name" value="AlaDh_PNT_N"/>
    <property type="match status" value="1"/>
</dbReference>
<evidence type="ECO:0000313" key="22">
    <source>
        <dbReference type="Proteomes" id="UP000636793"/>
    </source>
</evidence>
<keyword evidence="8" id="KW-0521">NADP</keyword>
<evidence type="ECO:0000256" key="14">
    <source>
        <dbReference type="ARBA" id="ARBA00071831"/>
    </source>
</evidence>
<evidence type="ECO:0000256" key="4">
    <source>
        <dbReference type="ARBA" id="ARBA00022475"/>
    </source>
</evidence>
<dbReference type="InterPro" id="IPR007698">
    <property type="entry name" value="AlaDH/PNT_NAD(H)-bd"/>
</dbReference>
<keyword evidence="10 18" id="KW-1133">Transmembrane helix</keyword>
<evidence type="ECO:0000259" key="20">
    <source>
        <dbReference type="SMART" id="SM01003"/>
    </source>
</evidence>
<feature type="compositionally biased region" description="Low complexity" evidence="17">
    <location>
        <begin position="371"/>
        <end position="380"/>
    </location>
</feature>
<dbReference type="InterPro" id="IPR026255">
    <property type="entry name" value="NADP_transhyd_a"/>
</dbReference>
<organism evidence="21 22">
    <name type="scientific">Flexivirga endophytica</name>
    <dbReference type="NCBI Taxonomy" id="1849103"/>
    <lineage>
        <taxon>Bacteria</taxon>
        <taxon>Bacillati</taxon>
        <taxon>Actinomycetota</taxon>
        <taxon>Actinomycetes</taxon>
        <taxon>Micrococcales</taxon>
        <taxon>Dermacoccaceae</taxon>
        <taxon>Flexivirga</taxon>
    </lineage>
</organism>
<dbReference type="GO" id="GO:0008750">
    <property type="term" value="F:proton-translocating NAD(P)+ transhydrogenase activity"/>
    <property type="evidence" value="ECO:0007669"/>
    <property type="project" value="UniProtKB-EC"/>
</dbReference>
<dbReference type="GO" id="GO:0005886">
    <property type="term" value="C:plasma membrane"/>
    <property type="evidence" value="ECO:0007669"/>
    <property type="project" value="UniProtKB-SubCell"/>
</dbReference>
<feature type="transmembrane region" description="Helical" evidence="18">
    <location>
        <begin position="422"/>
        <end position="439"/>
    </location>
</feature>
<evidence type="ECO:0000256" key="1">
    <source>
        <dbReference type="ARBA" id="ARBA00003943"/>
    </source>
</evidence>
<evidence type="ECO:0000313" key="21">
    <source>
        <dbReference type="EMBL" id="GGB39483.1"/>
    </source>
</evidence>
<keyword evidence="9" id="KW-1278">Translocase</keyword>
<evidence type="ECO:0000256" key="10">
    <source>
        <dbReference type="ARBA" id="ARBA00022989"/>
    </source>
</evidence>
<evidence type="ECO:0000256" key="17">
    <source>
        <dbReference type="SAM" id="MobiDB-lite"/>
    </source>
</evidence>
<feature type="domain" description="Alanine dehydrogenase/pyridine nucleotide transhydrogenase N-terminal" evidence="20">
    <location>
        <begin position="4"/>
        <end position="134"/>
    </location>
</feature>
<keyword evidence="22" id="KW-1185">Reference proteome</keyword>
<dbReference type="NCBIfam" id="TIGR00561">
    <property type="entry name" value="pntA"/>
    <property type="match status" value="1"/>
</dbReference>
<dbReference type="Gene3D" id="3.40.50.720">
    <property type="entry name" value="NAD(P)-binding Rossmann-like Domain"/>
    <property type="match status" value="2"/>
</dbReference>
<evidence type="ECO:0000256" key="15">
    <source>
        <dbReference type="ARBA" id="ARBA00079788"/>
    </source>
</evidence>
<dbReference type="SUPFAM" id="SSF52283">
    <property type="entry name" value="Formate/glycerate dehydrogenase catalytic domain-like"/>
    <property type="match status" value="1"/>
</dbReference>
<sequence>MRVGVVKEAAVGEARVAATPATVGQLRKLGYDVVIDPGAGERAGFADETYAEAGAELGDALEADIVLGVDALAADQLDRLHAGATMVGILAPRIHPELVEDLAQRPITALALDAAPRISRAQSLDVLSSMANIAGYRAVVEAAHAFGRFFTGQVTAAGKVPPAKVLVCGAGVAGLAAIGTAVSLGAIVRATDPRPEVADQVRSLGGEYLSIEDPEAEVSATGYAKEMGEDYKAREVQLYAEQTQDVDIIITTALIPGRPAPRLITGDMVATMRRGSVIVDMAAANGGNVEGSVAGEVVVTDGGVTIIGYTDLAGRLPAQASQLYGTNLVNLMTLLTPGKDGQLVIDEDDVVQRSILVVRDGESRWPPPPVQVSAAPAPTADKPLPEPRPEKQPLTPTRRLVGALGVAVVLFVLLALSPEALTVHLTVFALAIVIGYYVIRNVHHALHTPLMSVTNAISGIIVVGALLQIGQRNTAITVVSFAAILLASINVFGGFAVTRRMLGMFARS</sequence>
<dbReference type="PROSITE" id="PS00836">
    <property type="entry name" value="ALADH_PNT_1"/>
    <property type="match status" value="1"/>
</dbReference>
<proteinExistence type="predicted"/>
<dbReference type="RefSeq" id="WP_188838115.1">
    <property type="nucleotide sequence ID" value="NZ_BMHI01000005.1"/>
</dbReference>
<evidence type="ECO:0000256" key="6">
    <source>
        <dbReference type="ARBA" id="ARBA00022692"/>
    </source>
</evidence>
<feature type="transmembrane region" description="Helical" evidence="18">
    <location>
        <begin position="400"/>
        <end position="416"/>
    </location>
</feature>
<evidence type="ECO:0000256" key="9">
    <source>
        <dbReference type="ARBA" id="ARBA00022967"/>
    </source>
</evidence>
<evidence type="ECO:0000259" key="19">
    <source>
        <dbReference type="SMART" id="SM01002"/>
    </source>
</evidence>
<dbReference type="EMBL" id="BMHI01000005">
    <property type="protein sequence ID" value="GGB39483.1"/>
    <property type="molecule type" value="Genomic_DNA"/>
</dbReference>
<keyword evidence="11" id="KW-0520">NAD</keyword>
<dbReference type="CDD" id="cd05304">
    <property type="entry name" value="Rubrum_tdh"/>
    <property type="match status" value="1"/>
</dbReference>
<dbReference type="PANTHER" id="PTHR10160">
    <property type="entry name" value="NAD(P) TRANSHYDROGENASE"/>
    <property type="match status" value="1"/>
</dbReference>
<keyword evidence="7" id="KW-0547">Nucleotide-binding</keyword>
<feature type="region of interest" description="Disordered" evidence="17">
    <location>
        <begin position="362"/>
        <end position="395"/>
    </location>
</feature>
<evidence type="ECO:0000256" key="3">
    <source>
        <dbReference type="ARBA" id="ARBA00012943"/>
    </source>
</evidence>